<evidence type="ECO:0000313" key="2">
    <source>
        <dbReference type="Proteomes" id="UP000198122"/>
    </source>
</evidence>
<accession>A0A212U032</accession>
<name>A0A212U032_9MICO</name>
<proteinExistence type="predicted"/>
<keyword evidence="2" id="KW-1185">Reference proteome</keyword>
<gene>
    <name evidence="1" type="ORF">SAMN05445756_1552</name>
</gene>
<organism evidence="1 2">
    <name type="scientific">Kytococcus aerolatus</name>
    <dbReference type="NCBI Taxonomy" id="592308"/>
    <lineage>
        <taxon>Bacteria</taxon>
        <taxon>Bacillati</taxon>
        <taxon>Actinomycetota</taxon>
        <taxon>Actinomycetes</taxon>
        <taxon>Micrococcales</taxon>
        <taxon>Kytococcaceae</taxon>
        <taxon>Kytococcus</taxon>
    </lineage>
</organism>
<dbReference type="Proteomes" id="UP000198122">
    <property type="component" value="Unassembled WGS sequence"/>
</dbReference>
<evidence type="ECO:0000313" key="1">
    <source>
        <dbReference type="EMBL" id="SNC71598.1"/>
    </source>
</evidence>
<dbReference type="AlphaFoldDB" id="A0A212U032"/>
<dbReference type="EMBL" id="FYEZ01000002">
    <property type="protein sequence ID" value="SNC71598.1"/>
    <property type="molecule type" value="Genomic_DNA"/>
</dbReference>
<dbReference type="RefSeq" id="WP_088818508.1">
    <property type="nucleotide sequence ID" value="NZ_FYEZ01000002.1"/>
</dbReference>
<sequence length="92" mass="10035">MAVLHEQVHGEPSASQEFYAYVGPAPNHVIHPADLAERTPAETVSTILECGPGIGQGTLLLARTYPGGPRSSTWNLTPPHAQYWRDVWSMRG</sequence>
<evidence type="ECO:0008006" key="3">
    <source>
        <dbReference type="Google" id="ProtNLM"/>
    </source>
</evidence>
<reference evidence="1 2" key="1">
    <citation type="submission" date="2017-06" db="EMBL/GenBank/DDBJ databases">
        <authorList>
            <person name="Kim H.J."/>
            <person name="Triplett B.A."/>
        </authorList>
    </citation>
    <scope>NUCLEOTIDE SEQUENCE [LARGE SCALE GENOMIC DNA]</scope>
    <source>
        <strain evidence="1 2">DSM 22179</strain>
    </source>
</reference>
<protein>
    <recommendedName>
        <fullName evidence="3">Methyltransferase</fullName>
    </recommendedName>
</protein>